<reference evidence="4 5" key="1">
    <citation type="submission" date="2017-06" db="EMBL/GenBank/DDBJ databases">
        <title>Aedes aegypti genome working group (AGWG) sequencing and assembly.</title>
        <authorList>
            <consortium name="Aedes aegypti Genome Working Group (AGWG)"/>
            <person name="Matthews B.J."/>
        </authorList>
    </citation>
    <scope>NUCLEOTIDE SEQUENCE [LARGE SCALE GENOMIC DNA]</scope>
    <source>
        <strain evidence="4 5">LVP_AGWG</strain>
    </source>
</reference>
<dbReference type="Gene3D" id="2.130.10.10">
    <property type="entry name" value="YVTN repeat-like/Quinoprotein amine dehydrogenase"/>
    <property type="match status" value="1"/>
</dbReference>
<dbReference type="Proteomes" id="UP000008820">
    <property type="component" value="Chromosome 1"/>
</dbReference>
<gene>
    <name evidence="4" type="primary">5566636</name>
</gene>
<organism evidence="4 5">
    <name type="scientific">Aedes aegypti</name>
    <name type="common">Yellowfever mosquito</name>
    <name type="synonym">Culex aegypti</name>
    <dbReference type="NCBI Taxonomy" id="7159"/>
    <lineage>
        <taxon>Eukaryota</taxon>
        <taxon>Metazoa</taxon>
        <taxon>Ecdysozoa</taxon>
        <taxon>Arthropoda</taxon>
        <taxon>Hexapoda</taxon>
        <taxon>Insecta</taxon>
        <taxon>Pterygota</taxon>
        <taxon>Neoptera</taxon>
        <taxon>Endopterygota</taxon>
        <taxon>Diptera</taxon>
        <taxon>Nematocera</taxon>
        <taxon>Culicoidea</taxon>
        <taxon>Culicidae</taxon>
        <taxon>Culicinae</taxon>
        <taxon>Aedini</taxon>
        <taxon>Aedes</taxon>
        <taxon>Stegomyia</taxon>
    </lineage>
</organism>
<dbReference type="InterPro" id="IPR015943">
    <property type="entry name" value="WD40/YVTN_repeat-like_dom_sf"/>
</dbReference>
<dbReference type="PANTHER" id="PTHR14107">
    <property type="entry name" value="WD REPEAT PROTEIN"/>
    <property type="match status" value="1"/>
</dbReference>
<accession>A0A6I8TBL6</accession>
<evidence type="ECO:0000313" key="5">
    <source>
        <dbReference type="Proteomes" id="UP000008820"/>
    </source>
</evidence>
<dbReference type="InterPro" id="IPR051362">
    <property type="entry name" value="WD_repeat_creC_regulators"/>
</dbReference>
<dbReference type="EnsemblMetazoa" id="AAEL005510-RB">
    <property type="protein sequence ID" value="AAEL005510-PB"/>
    <property type="gene ID" value="AAEL005510"/>
</dbReference>
<name>A0A6I8TBL6_AEDAE</name>
<evidence type="ECO:0000256" key="1">
    <source>
        <dbReference type="ARBA" id="ARBA00022574"/>
    </source>
</evidence>
<keyword evidence="1" id="KW-0853">WD repeat</keyword>
<feature type="region of interest" description="Disordered" evidence="3">
    <location>
        <begin position="60"/>
        <end position="110"/>
    </location>
</feature>
<evidence type="ECO:0000256" key="3">
    <source>
        <dbReference type="SAM" id="MobiDB-lite"/>
    </source>
</evidence>
<keyword evidence="2" id="KW-0677">Repeat</keyword>
<keyword evidence="5" id="KW-1185">Reference proteome</keyword>
<evidence type="ECO:0000313" key="4">
    <source>
        <dbReference type="EnsemblMetazoa" id="AAEL005510-PB"/>
    </source>
</evidence>
<dbReference type="OrthoDB" id="3367at2759"/>
<sequence>MSVQLVDSCGKDDLKTQFVTREGEYRLMTLSEYSRPNRVGYQNNQSNPQVRVSLVTLPSQQTSQQTVVENGNNQGGNTGNTNPVPSTKFGCATTNETSNNRDQTHSNITGGLSPSCSTPIGGDRICFNYGKELYVYAYRGVKKE</sequence>
<dbReference type="PANTHER" id="PTHR14107:SF16">
    <property type="entry name" value="AT02583P"/>
    <property type="match status" value="1"/>
</dbReference>
<dbReference type="AlphaFoldDB" id="A0A6I8TBL6"/>
<evidence type="ECO:0000256" key="2">
    <source>
        <dbReference type="ARBA" id="ARBA00022737"/>
    </source>
</evidence>
<protein>
    <submittedName>
        <fullName evidence="4">Uncharacterized protein</fullName>
    </submittedName>
</protein>
<feature type="compositionally biased region" description="Polar residues" evidence="3">
    <location>
        <begin position="92"/>
        <end position="110"/>
    </location>
</feature>
<reference evidence="4" key="2">
    <citation type="submission" date="2020-05" db="UniProtKB">
        <authorList>
            <consortium name="EnsemblMetazoa"/>
        </authorList>
    </citation>
    <scope>IDENTIFICATION</scope>
    <source>
        <strain evidence="4">LVP_AGWG</strain>
    </source>
</reference>
<proteinExistence type="predicted"/>